<evidence type="ECO:0000313" key="1">
    <source>
        <dbReference type="EMBL" id="VFJ58783.1"/>
    </source>
</evidence>
<organism evidence="1">
    <name type="scientific">Candidatus Kentrum sp. FW</name>
    <dbReference type="NCBI Taxonomy" id="2126338"/>
    <lineage>
        <taxon>Bacteria</taxon>
        <taxon>Pseudomonadati</taxon>
        <taxon>Pseudomonadota</taxon>
        <taxon>Gammaproteobacteria</taxon>
        <taxon>Candidatus Kentrum</taxon>
    </lineage>
</organism>
<name>A0A450SXP3_9GAMM</name>
<dbReference type="EMBL" id="CAADFD010000043">
    <property type="protein sequence ID" value="VFJ58783.1"/>
    <property type="molecule type" value="Genomic_DNA"/>
</dbReference>
<accession>A0A450SXP3</accession>
<proteinExistence type="predicted"/>
<sequence length="100" mass="11430">MWRSSLSAVASEVLFVFKSSMVMVDGGSSEALPWCDWKTVGFVLPKCIGIKHMVLAKEKCLLKRICGLVFQINRHNALNMVVKIPEILVYFLRIKNYRLL</sequence>
<protein>
    <submittedName>
        <fullName evidence="1">Uncharacterized protein</fullName>
    </submittedName>
</protein>
<reference evidence="1" key="1">
    <citation type="submission" date="2019-02" db="EMBL/GenBank/DDBJ databases">
        <authorList>
            <person name="Gruber-Vodicka R. H."/>
            <person name="Seah K. B. B."/>
        </authorList>
    </citation>
    <scope>NUCLEOTIDE SEQUENCE</scope>
    <source>
        <strain evidence="1">BECK_BZ106</strain>
    </source>
</reference>
<dbReference type="AlphaFoldDB" id="A0A450SXP3"/>
<gene>
    <name evidence="1" type="ORF">BECKFW1821B_GA0114236_104327</name>
</gene>